<reference evidence="2" key="1">
    <citation type="submission" date="2014-09" db="EMBL/GenBank/DDBJ databases">
        <authorList>
            <person name="Mudge J."/>
            <person name="Ramaraj T."/>
            <person name="Lindquist I.E."/>
            <person name="Bharti A.K."/>
            <person name="Sundararajan A."/>
            <person name="Cameron C.T."/>
            <person name="Woodward J.E."/>
            <person name="May G.D."/>
            <person name="Brubaker C."/>
            <person name="Broadhvest J."/>
            <person name="Wilkins T.A."/>
        </authorList>
    </citation>
    <scope>NUCLEOTIDE SEQUENCE</scope>
    <source>
        <strain evidence="2">cv. AKA8401</strain>
    </source>
</reference>
<evidence type="ECO:0000313" key="1">
    <source>
        <dbReference type="EMBL" id="KHG11601.1"/>
    </source>
</evidence>
<evidence type="ECO:0000313" key="2">
    <source>
        <dbReference type="Proteomes" id="UP000032142"/>
    </source>
</evidence>
<dbReference type="Proteomes" id="UP000032142">
    <property type="component" value="Unassembled WGS sequence"/>
</dbReference>
<proteinExistence type="predicted"/>
<organism evidence="1 2">
    <name type="scientific">Gossypium arboreum</name>
    <name type="common">Tree cotton</name>
    <name type="synonym">Gossypium nanking</name>
    <dbReference type="NCBI Taxonomy" id="29729"/>
    <lineage>
        <taxon>Eukaryota</taxon>
        <taxon>Viridiplantae</taxon>
        <taxon>Streptophyta</taxon>
        <taxon>Embryophyta</taxon>
        <taxon>Tracheophyta</taxon>
        <taxon>Spermatophyta</taxon>
        <taxon>Magnoliopsida</taxon>
        <taxon>eudicotyledons</taxon>
        <taxon>Gunneridae</taxon>
        <taxon>Pentapetalae</taxon>
        <taxon>rosids</taxon>
        <taxon>malvids</taxon>
        <taxon>Malvales</taxon>
        <taxon>Malvaceae</taxon>
        <taxon>Malvoideae</taxon>
        <taxon>Gossypium</taxon>
    </lineage>
</organism>
<sequence>MRIRIRPYIGYGIDSILSIPMVQRVTRGCVKEITMYNHVERVQYRQASSRIKGRRRLIHTIKRIFWVWLVSTF</sequence>
<name>A0A0B0NKH1_GOSAR</name>
<protein>
    <submittedName>
        <fullName evidence="1">Uncharacterized protein</fullName>
    </submittedName>
</protein>
<dbReference type="EMBL" id="KN396167">
    <property type="protein sequence ID" value="KHG11601.1"/>
    <property type="molecule type" value="Genomic_DNA"/>
</dbReference>
<keyword evidence="2" id="KW-1185">Reference proteome</keyword>
<accession>A0A0B0NKH1</accession>
<gene>
    <name evidence="1" type="ORF">F383_00856</name>
</gene>
<dbReference type="AlphaFoldDB" id="A0A0B0NKH1"/>